<dbReference type="InterPro" id="IPR001394">
    <property type="entry name" value="Peptidase_C19_UCH"/>
</dbReference>
<dbReference type="PROSITE" id="PS00973">
    <property type="entry name" value="USP_2"/>
    <property type="match status" value="1"/>
</dbReference>
<dbReference type="EMBL" id="HE797062">
    <property type="protein sequence ID" value="CCM02089.1"/>
    <property type="molecule type" value="Genomic_DNA"/>
</dbReference>
<accession>J4H2T6</accession>
<evidence type="ECO:0000256" key="5">
    <source>
        <dbReference type="ARBA" id="ARBA00022786"/>
    </source>
</evidence>
<dbReference type="RefSeq" id="XP_012181372.1">
    <property type="nucleotide sequence ID" value="XM_012325982.1"/>
</dbReference>
<feature type="domain" description="Ubiquitin-like" evidence="10">
    <location>
        <begin position="1024"/>
        <end position="1091"/>
    </location>
</feature>
<keyword evidence="5" id="KW-0833">Ubl conjugation pathway</keyword>
<feature type="compositionally biased region" description="Basic and acidic residues" evidence="9">
    <location>
        <begin position="452"/>
        <end position="461"/>
    </location>
</feature>
<dbReference type="InterPro" id="IPR029071">
    <property type="entry name" value="Ubiquitin-like_domsf"/>
</dbReference>
<dbReference type="SUPFAM" id="SSF54001">
    <property type="entry name" value="Cysteine proteinases"/>
    <property type="match status" value="1"/>
</dbReference>
<dbReference type="SUPFAM" id="SSF54236">
    <property type="entry name" value="Ubiquitin-like"/>
    <property type="match status" value="1"/>
</dbReference>
<evidence type="ECO:0000256" key="1">
    <source>
        <dbReference type="ARBA" id="ARBA00000707"/>
    </source>
</evidence>
<dbReference type="Pfam" id="PF00443">
    <property type="entry name" value="UCH"/>
    <property type="match status" value="1"/>
</dbReference>
<evidence type="ECO:0000256" key="9">
    <source>
        <dbReference type="SAM" id="MobiDB-lite"/>
    </source>
</evidence>
<keyword evidence="4" id="KW-0645">Protease</keyword>
<organism evidence="13 14">
    <name type="scientific">Fibroporia radiculosa</name>
    <dbReference type="NCBI Taxonomy" id="599839"/>
    <lineage>
        <taxon>Eukaryota</taxon>
        <taxon>Fungi</taxon>
        <taxon>Dikarya</taxon>
        <taxon>Basidiomycota</taxon>
        <taxon>Agaricomycotina</taxon>
        <taxon>Agaricomycetes</taxon>
        <taxon>Polyporales</taxon>
        <taxon>Fibroporiaceae</taxon>
        <taxon>Fibroporia</taxon>
    </lineage>
</organism>
<dbReference type="InterPro" id="IPR035927">
    <property type="entry name" value="DUSP-like_sf"/>
</dbReference>
<dbReference type="PROSITE" id="PS50053">
    <property type="entry name" value="UBIQUITIN_2"/>
    <property type="match status" value="1"/>
</dbReference>
<keyword evidence="7" id="KW-0788">Thiol protease</keyword>
<proteinExistence type="inferred from homology"/>
<evidence type="ECO:0000313" key="14">
    <source>
        <dbReference type="Proteomes" id="UP000006352"/>
    </source>
</evidence>
<feature type="region of interest" description="Disordered" evidence="9">
    <location>
        <begin position="444"/>
        <end position="495"/>
    </location>
</feature>
<sequence>MPPKRTRRRSPTQVGLNVGERLKRTKLVRTSSLSAWDWVGTEVLSASDISQDHLMATCGFSERNMHSLCPTKYVLHAPTEAPTAELRASGELEDDAIIISDDERPTCSGKGCRSNPYCLNYLGQDKWEDEEKARKAFLKASDLGESPLVRSRKPGHPIGLKVWFQDLAFRNGVYKCQLPQGLKQEAHPIFQLQVTFAAMQECTQSSFNPIRLVESLKLRTSEQQDAQEFSKLFMAHLDAEFRKQQDPTLKTLIADQFQGKQVYGTICERCQHRSERLADFLEIEVNIKNHATLEDRISAALEPEILTGDNKYLCPQCDSLQDAKRYTELRDLPPVLHFSLLRFVYDLSSMERKKSKHTMSFPTIVDMDRFLGSLESRGCAGEDIDEKRKNLYELRGVLLHKGASAYHGHYEAQVFDMRNGAWYQYNDETVTKLDPSAFDVLGQLGGSMSSEQKNKSKENTVKQHSNSRKRRRVDDSDSETEIIGSRPSPKDYEKTPSSALGYNFFDLTSPYAVTEDSSPRYISSRDAYMLVYARADNSNYQLGTHLPAIEPPAAARQAVKVLNDGHEVACNAYIEKESKANLNFSRTRSRIMSIYRTWSVATREMESVVVSRRELESWMLRYLSETKRRTVLPAEGSQGPNSIDADSMAAKEGDIEPAQAIVCAHGRLDPTKANEMKVITKVAYERISSEDGVELLPKLTPLDVCAACVQEAFHERLYQIEHPQSVAHFDEIYLVHDNEPGFWISKQWLKDWRLAKPKMHVACRDDPSPDSQEFNRHVRCEHGGLSANAAARRRISTEACLFLQEIFPGWQALSADCELCPVCEALAQISKEDKREVRKQAEEEKAKLKRMHDDTLHGNTALLKNIPCAIVPAEFVRSWRQWLQRPGEISRPQAIDNSEFICEHGLLCIDPNTAFDIEASIAIIERADWDILEKIYSAGPLVAVENDGTQMRSEVAVCDECCQKRKLDYEVAEVIVRVLGANDPIPTVKSYSEESNQQVKRLDPPIAMTYGSRKAGGLRQSNRIRLGKNPIRRRRITITRMMTVKDIKVLIQEELNIPVISQQLFYRGQELDGSSLSVSSIGILSNDVLDLREQHEEINLLSDSDDDHGNKKRREGLGFGGTLLGGLATNDIAEPTSDHELRQATTLKSCSTCTFDNDSEALVCAMCESSL</sequence>
<dbReference type="HOGENOM" id="CLU_005874_0_0_1"/>
<feature type="coiled-coil region" evidence="8">
    <location>
        <begin position="827"/>
        <end position="854"/>
    </location>
</feature>
<evidence type="ECO:0000256" key="8">
    <source>
        <dbReference type="SAM" id="Coils"/>
    </source>
</evidence>
<evidence type="ECO:0000259" key="12">
    <source>
        <dbReference type="PROSITE" id="PS51283"/>
    </source>
</evidence>
<dbReference type="GO" id="GO:0016579">
    <property type="term" value="P:protein deubiquitination"/>
    <property type="evidence" value="ECO:0007669"/>
    <property type="project" value="InterPro"/>
</dbReference>
<dbReference type="OrthoDB" id="289038at2759"/>
<evidence type="ECO:0000259" key="10">
    <source>
        <dbReference type="PROSITE" id="PS50053"/>
    </source>
</evidence>
<dbReference type="Gene3D" id="3.10.20.90">
    <property type="entry name" value="Phosphatidylinositol 3-kinase Catalytic Subunit, Chain A, domain 1"/>
    <property type="match status" value="1"/>
</dbReference>
<dbReference type="Proteomes" id="UP000006352">
    <property type="component" value="Unassembled WGS sequence"/>
</dbReference>
<dbReference type="GO" id="GO:0005829">
    <property type="term" value="C:cytosol"/>
    <property type="evidence" value="ECO:0007669"/>
    <property type="project" value="TreeGrafter"/>
</dbReference>
<dbReference type="GO" id="GO:0005634">
    <property type="term" value="C:nucleus"/>
    <property type="evidence" value="ECO:0007669"/>
    <property type="project" value="TreeGrafter"/>
</dbReference>
<dbReference type="GO" id="GO:0004843">
    <property type="term" value="F:cysteine-type deubiquitinase activity"/>
    <property type="evidence" value="ECO:0007669"/>
    <property type="project" value="UniProtKB-EC"/>
</dbReference>
<dbReference type="EC" id="3.4.19.12" evidence="3"/>
<evidence type="ECO:0000256" key="4">
    <source>
        <dbReference type="ARBA" id="ARBA00022670"/>
    </source>
</evidence>
<comment type="similarity">
    <text evidence="2">Belongs to the peptidase C19 family.</text>
</comment>
<evidence type="ECO:0000313" key="13">
    <source>
        <dbReference type="EMBL" id="CCM02089.1"/>
    </source>
</evidence>
<dbReference type="SMART" id="SM00213">
    <property type="entry name" value="UBQ"/>
    <property type="match status" value="1"/>
</dbReference>
<dbReference type="PROSITE" id="PS51283">
    <property type="entry name" value="DUSP"/>
    <property type="match status" value="1"/>
</dbReference>
<dbReference type="InterPro" id="IPR018200">
    <property type="entry name" value="USP_CS"/>
</dbReference>
<dbReference type="PANTHER" id="PTHR24006">
    <property type="entry name" value="UBIQUITIN CARBOXYL-TERMINAL HYDROLASE"/>
    <property type="match status" value="1"/>
</dbReference>
<keyword evidence="8" id="KW-0175">Coiled coil</keyword>
<dbReference type="InterPro" id="IPR006615">
    <property type="entry name" value="Pept_C19_DUSP"/>
</dbReference>
<dbReference type="InterPro" id="IPR050164">
    <property type="entry name" value="Peptidase_C19"/>
</dbReference>
<evidence type="ECO:0000256" key="6">
    <source>
        <dbReference type="ARBA" id="ARBA00022801"/>
    </source>
</evidence>
<evidence type="ECO:0000256" key="7">
    <source>
        <dbReference type="ARBA" id="ARBA00022807"/>
    </source>
</evidence>
<feature type="domain" description="DUSP" evidence="12">
    <location>
        <begin position="839"/>
        <end position="948"/>
    </location>
</feature>
<dbReference type="GO" id="GO:0006508">
    <property type="term" value="P:proteolysis"/>
    <property type="evidence" value="ECO:0007669"/>
    <property type="project" value="UniProtKB-KW"/>
</dbReference>
<reference evidence="13 14" key="1">
    <citation type="journal article" date="2012" name="Appl. Environ. Microbiol.">
        <title>Short-read sequencing for genomic analysis of the brown rot fungus Fibroporia radiculosa.</title>
        <authorList>
            <person name="Tang J.D."/>
            <person name="Perkins A.D."/>
            <person name="Sonstegard T.S."/>
            <person name="Schroeder S.G."/>
            <person name="Burgess S.C."/>
            <person name="Diehl S.V."/>
        </authorList>
    </citation>
    <scope>NUCLEOTIDE SEQUENCE [LARGE SCALE GENOMIC DNA]</scope>
    <source>
        <strain evidence="13 14">TFFH 294</strain>
    </source>
</reference>
<dbReference type="Gene3D" id="3.90.70.10">
    <property type="entry name" value="Cysteine proteinases"/>
    <property type="match status" value="1"/>
</dbReference>
<dbReference type="GeneID" id="24097000"/>
<name>J4H2T6_9APHY</name>
<dbReference type="InterPro" id="IPR000626">
    <property type="entry name" value="Ubiquitin-like_dom"/>
</dbReference>
<evidence type="ECO:0000256" key="2">
    <source>
        <dbReference type="ARBA" id="ARBA00009085"/>
    </source>
</evidence>
<dbReference type="InterPro" id="IPR038765">
    <property type="entry name" value="Papain-like_cys_pep_sf"/>
</dbReference>
<dbReference type="InterPro" id="IPR028889">
    <property type="entry name" value="USP"/>
</dbReference>
<gene>
    <name evidence="13" type="ORF">FIBRA_04166</name>
</gene>
<keyword evidence="14" id="KW-1185">Reference proteome</keyword>
<dbReference type="Pfam" id="PF00240">
    <property type="entry name" value="ubiquitin"/>
    <property type="match status" value="1"/>
</dbReference>
<evidence type="ECO:0000256" key="3">
    <source>
        <dbReference type="ARBA" id="ARBA00012759"/>
    </source>
</evidence>
<dbReference type="InParanoid" id="J4H2T6"/>
<keyword evidence="6" id="KW-0378">Hydrolase</keyword>
<dbReference type="SUPFAM" id="SSF143791">
    <property type="entry name" value="DUSP-like"/>
    <property type="match status" value="1"/>
</dbReference>
<evidence type="ECO:0000259" key="11">
    <source>
        <dbReference type="PROSITE" id="PS50235"/>
    </source>
</evidence>
<feature type="domain" description="USP" evidence="11">
    <location>
        <begin position="158"/>
        <end position="453"/>
    </location>
</feature>
<dbReference type="PROSITE" id="PS50235">
    <property type="entry name" value="USP_3"/>
    <property type="match status" value="1"/>
</dbReference>
<dbReference type="PANTHER" id="PTHR24006:SF888">
    <property type="entry name" value="UBIQUITIN CARBOXYL-TERMINAL HYDROLASE 30"/>
    <property type="match status" value="1"/>
</dbReference>
<dbReference type="AlphaFoldDB" id="J4H2T6"/>
<dbReference type="STRING" id="599839.J4H2T6"/>
<protein>
    <recommendedName>
        <fullName evidence="3">ubiquitinyl hydrolase 1</fullName>
        <ecNumber evidence="3">3.4.19.12</ecNumber>
    </recommendedName>
</protein>
<comment type="catalytic activity">
    <reaction evidence="1">
        <text>Thiol-dependent hydrolysis of ester, thioester, amide, peptide and isopeptide bonds formed by the C-terminal Gly of ubiquitin (a 76-residue protein attached to proteins as an intracellular targeting signal).</text>
        <dbReference type="EC" id="3.4.19.12"/>
    </reaction>
</comment>